<evidence type="ECO:0000313" key="2">
    <source>
        <dbReference type="EMBL" id="KAJ2925246.1"/>
    </source>
</evidence>
<protein>
    <submittedName>
        <fullName evidence="2">Uncharacterized protein</fullName>
    </submittedName>
</protein>
<dbReference type="EMBL" id="JANBPK010001191">
    <property type="protein sequence ID" value="KAJ2925246.1"/>
    <property type="molecule type" value="Genomic_DNA"/>
</dbReference>
<accession>A0A9W8IYI4</accession>
<keyword evidence="3" id="KW-1185">Reference proteome</keyword>
<organism evidence="2 3">
    <name type="scientific">Candolleomyces eurysporus</name>
    <dbReference type="NCBI Taxonomy" id="2828524"/>
    <lineage>
        <taxon>Eukaryota</taxon>
        <taxon>Fungi</taxon>
        <taxon>Dikarya</taxon>
        <taxon>Basidiomycota</taxon>
        <taxon>Agaricomycotina</taxon>
        <taxon>Agaricomycetes</taxon>
        <taxon>Agaricomycetidae</taxon>
        <taxon>Agaricales</taxon>
        <taxon>Agaricineae</taxon>
        <taxon>Psathyrellaceae</taxon>
        <taxon>Candolleomyces</taxon>
    </lineage>
</organism>
<dbReference type="OrthoDB" id="4141464at2759"/>
<keyword evidence="1" id="KW-0812">Transmembrane</keyword>
<name>A0A9W8IYI4_9AGAR</name>
<feature type="transmembrane region" description="Helical" evidence="1">
    <location>
        <begin position="9"/>
        <end position="32"/>
    </location>
</feature>
<feature type="transmembrane region" description="Helical" evidence="1">
    <location>
        <begin position="44"/>
        <end position="64"/>
    </location>
</feature>
<feature type="non-terminal residue" evidence="2">
    <location>
        <position position="1"/>
    </location>
</feature>
<keyword evidence="1" id="KW-0472">Membrane</keyword>
<feature type="transmembrane region" description="Helical" evidence="1">
    <location>
        <begin position="85"/>
        <end position="103"/>
    </location>
</feature>
<keyword evidence="1" id="KW-1133">Transmembrane helix</keyword>
<proteinExistence type="predicted"/>
<comment type="caution">
    <text evidence="2">The sequence shown here is derived from an EMBL/GenBank/DDBJ whole genome shotgun (WGS) entry which is preliminary data.</text>
</comment>
<dbReference type="Proteomes" id="UP001140091">
    <property type="component" value="Unassembled WGS sequence"/>
</dbReference>
<evidence type="ECO:0000313" key="3">
    <source>
        <dbReference type="Proteomes" id="UP001140091"/>
    </source>
</evidence>
<reference evidence="2" key="1">
    <citation type="submission" date="2022-06" db="EMBL/GenBank/DDBJ databases">
        <title>Genome Sequence of Candolleomyces eurysporus.</title>
        <authorList>
            <person name="Buettner E."/>
        </authorList>
    </citation>
    <scope>NUCLEOTIDE SEQUENCE</scope>
    <source>
        <strain evidence="2">VTCC 930004</strain>
    </source>
</reference>
<feature type="transmembrane region" description="Helical" evidence="1">
    <location>
        <begin position="132"/>
        <end position="155"/>
    </location>
</feature>
<gene>
    <name evidence="2" type="ORF">H1R20_g11842</name>
</gene>
<dbReference type="AlphaFoldDB" id="A0A9W8IYI4"/>
<evidence type="ECO:0000256" key="1">
    <source>
        <dbReference type="SAM" id="Phobius"/>
    </source>
</evidence>
<sequence>MKVKSKRDWYILAGVVLGLISLWTFAVIAAAESEKSLLRLAFKLAWYDTIVPSAPFQHIFAYMAGTQLRQWDKHMLITRRYTLPTTFLTLGFSISSLLLAFQLSPSFREVVQLNISSPLHPSFLGGGFNLHTLFFCVWNILTFFGIASSIVSIYARWGWAKRDWGIVARHSYVPAWLHMIPVVMFAKLLAADGDGSELSLVGLSDCCVLGSDRFWDATSD</sequence>